<evidence type="ECO:0000313" key="2">
    <source>
        <dbReference type="Proteomes" id="UP000233837"/>
    </source>
</evidence>
<name>A0A2I0X077_9ASPA</name>
<dbReference type="AlphaFoldDB" id="A0A2I0X077"/>
<dbReference type="Proteomes" id="UP000233837">
    <property type="component" value="Unassembled WGS sequence"/>
</dbReference>
<dbReference type="EMBL" id="KZ502268">
    <property type="protein sequence ID" value="PKU81310.1"/>
    <property type="molecule type" value="Genomic_DNA"/>
</dbReference>
<accession>A0A2I0X077</accession>
<protein>
    <submittedName>
        <fullName evidence="1">Uncharacterized protein</fullName>
    </submittedName>
</protein>
<keyword evidence="2" id="KW-1185">Reference proteome</keyword>
<organism evidence="1 2">
    <name type="scientific">Dendrobium catenatum</name>
    <dbReference type="NCBI Taxonomy" id="906689"/>
    <lineage>
        <taxon>Eukaryota</taxon>
        <taxon>Viridiplantae</taxon>
        <taxon>Streptophyta</taxon>
        <taxon>Embryophyta</taxon>
        <taxon>Tracheophyta</taxon>
        <taxon>Spermatophyta</taxon>
        <taxon>Magnoliopsida</taxon>
        <taxon>Liliopsida</taxon>
        <taxon>Asparagales</taxon>
        <taxon>Orchidaceae</taxon>
        <taxon>Epidendroideae</taxon>
        <taxon>Malaxideae</taxon>
        <taxon>Dendrobiinae</taxon>
        <taxon>Dendrobium</taxon>
    </lineage>
</organism>
<reference evidence="1 2" key="2">
    <citation type="journal article" date="2017" name="Nature">
        <title>The Apostasia genome and the evolution of orchids.</title>
        <authorList>
            <person name="Zhang G.Q."/>
            <person name="Liu K.W."/>
            <person name="Li Z."/>
            <person name="Lohaus R."/>
            <person name="Hsiao Y.Y."/>
            <person name="Niu S.C."/>
            <person name="Wang J.Y."/>
            <person name="Lin Y.C."/>
            <person name="Xu Q."/>
            <person name="Chen L.J."/>
            <person name="Yoshida K."/>
            <person name="Fujiwara S."/>
            <person name="Wang Z.W."/>
            <person name="Zhang Y.Q."/>
            <person name="Mitsuda N."/>
            <person name="Wang M."/>
            <person name="Liu G.H."/>
            <person name="Pecoraro L."/>
            <person name="Huang H.X."/>
            <person name="Xiao X.J."/>
            <person name="Lin M."/>
            <person name="Wu X.Y."/>
            <person name="Wu W.L."/>
            <person name="Chen Y.Y."/>
            <person name="Chang S.B."/>
            <person name="Sakamoto S."/>
            <person name="Ohme-Takagi M."/>
            <person name="Yagi M."/>
            <person name="Zeng S.J."/>
            <person name="Shen C.Y."/>
            <person name="Yeh C.M."/>
            <person name="Luo Y.B."/>
            <person name="Tsai W.C."/>
            <person name="Van de Peer Y."/>
            <person name="Liu Z.J."/>
        </authorList>
    </citation>
    <scope>NUCLEOTIDE SEQUENCE [LARGE SCALE GENOMIC DNA]</scope>
    <source>
        <tissue evidence="1">The whole plant</tissue>
    </source>
</reference>
<evidence type="ECO:0000313" key="1">
    <source>
        <dbReference type="EMBL" id="PKU81310.1"/>
    </source>
</evidence>
<proteinExistence type="predicted"/>
<reference evidence="1 2" key="1">
    <citation type="journal article" date="2016" name="Sci. Rep.">
        <title>The Dendrobium catenatum Lindl. genome sequence provides insights into polysaccharide synthase, floral development and adaptive evolution.</title>
        <authorList>
            <person name="Zhang G.Q."/>
            <person name="Xu Q."/>
            <person name="Bian C."/>
            <person name="Tsai W.C."/>
            <person name="Yeh C.M."/>
            <person name="Liu K.W."/>
            <person name="Yoshida K."/>
            <person name="Zhang L.S."/>
            <person name="Chang S.B."/>
            <person name="Chen F."/>
            <person name="Shi Y."/>
            <person name="Su Y.Y."/>
            <person name="Zhang Y.Q."/>
            <person name="Chen L.J."/>
            <person name="Yin Y."/>
            <person name="Lin M."/>
            <person name="Huang H."/>
            <person name="Deng H."/>
            <person name="Wang Z.W."/>
            <person name="Zhu S.L."/>
            <person name="Zhao X."/>
            <person name="Deng C."/>
            <person name="Niu S.C."/>
            <person name="Huang J."/>
            <person name="Wang M."/>
            <person name="Liu G.H."/>
            <person name="Yang H.J."/>
            <person name="Xiao X.J."/>
            <person name="Hsiao Y.Y."/>
            <person name="Wu W.L."/>
            <person name="Chen Y.Y."/>
            <person name="Mitsuda N."/>
            <person name="Ohme-Takagi M."/>
            <person name="Luo Y.B."/>
            <person name="Van de Peer Y."/>
            <person name="Liu Z.J."/>
        </authorList>
    </citation>
    <scope>NUCLEOTIDE SEQUENCE [LARGE SCALE GENOMIC DNA]</scope>
    <source>
        <tissue evidence="1">The whole plant</tissue>
    </source>
</reference>
<gene>
    <name evidence="1" type="ORF">MA16_Dca022070</name>
</gene>
<sequence>MHAFIVHGGKKNHGHGVLKRGHVPCTPLLHVVGKAQFSRSFPLNRGDAGRLPKFRMKYYYTWTYFELKRTRAWTQMREDSRLLNLIEKRAEDLNKI</sequence>